<evidence type="ECO:0000313" key="3">
    <source>
        <dbReference type="EMBL" id="KQC86429.1"/>
    </source>
</evidence>
<protein>
    <recommendedName>
        <fullName evidence="2">LysM domain-containing protein</fullName>
    </recommendedName>
</protein>
<keyword evidence="4" id="KW-1185">Reference proteome</keyword>
<keyword evidence="1" id="KW-0812">Transmembrane</keyword>
<name>A0AAW3JXB0_9FIRM</name>
<keyword evidence="1" id="KW-1133">Transmembrane helix</keyword>
<accession>A0AAW3JXB0</accession>
<dbReference type="RefSeq" id="WP_022013216.1">
    <property type="nucleotide sequence ID" value="NZ_DBGBRS010000185.1"/>
</dbReference>
<evidence type="ECO:0000256" key="1">
    <source>
        <dbReference type="SAM" id="Phobius"/>
    </source>
</evidence>
<comment type="caution">
    <text evidence="3">The sequence shown here is derived from an EMBL/GenBank/DDBJ whole genome shotgun (WGS) entry which is preliminary data.</text>
</comment>
<reference evidence="3 4" key="1">
    <citation type="submission" date="2015-10" db="EMBL/GenBank/DDBJ databases">
        <title>Butyribacter intestini gen. nov., sp. nov., a butyric acid-producing bacterium of the family Lachnospiraceae isolated from the human faeces.</title>
        <authorList>
            <person name="Zou Y."/>
            <person name="Xue W."/>
            <person name="Luo G."/>
            <person name="Lv M."/>
        </authorList>
    </citation>
    <scope>NUCLEOTIDE SEQUENCE [LARGE SCALE GENOMIC DNA]</scope>
    <source>
        <strain evidence="3 4">TF01-11</strain>
    </source>
</reference>
<dbReference type="AlphaFoldDB" id="A0AAW3JXB0"/>
<dbReference type="Gene3D" id="3.10.350.10">
    <property type="entry name" value="LysM domain"/>
    <property type="match status" value="1"/>
</dbReference>
<dbReference type="EMBL" id="LLKB01000001">
    <property type="protein sequence ID" value="KQC86429.1"/>
    <property type="molecule type" value="Genomic_DNA"/>
</dbReference>
<proteinExistence type="predicted"/>
<organism evidence="3 4">
    <name type="scientific">Butyribacter intestini</name>
    <dbReference type="NCBI Taxonomy" id="1703332"/>
    <lineage>
        <taxon>Bacteria</taxon>
        <taxon>Bacillati</taxon>
        <taxon>Bacillota</taxon>
        <taxon>Clostridia</taxon>
        <taxon>Lachnospirales</taxon>
        <taxon>Lachnospiraceae</taxon>
        <taxon>Butyribacter</taxon>
    </lineage>
</organism>
<dbReference type="PROSITE" id="PS51782">
    <property type="entry name" value="LYSM"/>
    <property type="match status" value="1"/>
</dbReference>
<sequence length="129" mass="14340">MFIRDILSQKRYLPVKLAIVAVIASFIAVLSFHISRSSGVSTFNGTVTNDTDIAGNTGSQKKMSYVSVTIQQNDSLWSIAKKYKNQYDGSFNDFLEEIKRCNGLSSDTIYAGNHIIVPVVIHSEKIEHP</sequence>
<dbReference type="InterPro" id="IPR018392">
    <property type="entry name" value="LysM"/>
</dbReference>
<dbReference type="CDD" id="cd00118">
    <property type="entry name" value="LysM"/>
    <property type="match status" value="1"/>
</dbReference>
<evidence type="ECO:0000259" key="2">
    <source>
        <dbReference type="PROSITE" id="PS51782"/>
    </source>
</evidence>
<dbReference type="SUPFAM" id="SSF54106">
    <property type="entry name" value="LysM domain"/>
    <property type="match status" value="1"/>
</dbReference>
<gene>
    <name evidence="3" type="ORF">APZ18_04370</name>
</gene>
<feature type="transmembrane region" description="Helical" evidence="1">
    <location>
        <begin position="12"/>
        <end position="34"/>
    </location>
</feature>
<dbReference type="Pfam" id="PF01476">
    <property type="entry name" value="LysM"/>
    <property type="match status" value="1"/>
</dbReference>
<feature type="domain" description="LysM" evidence="2">
    <location>
        <begin position="66"/>
        <end position="117"/>
    </location>
</feature>
<dbReference type="SMART" id="SM00257">
    <property type="entry name" value="LysM"/>
    <property type="match status" value="1"/>
</dbReference>
<evidence type="ECO:0000313" key="4">
    <source>
        <dbReference type="Proteomes" id="UP000050833"/>
    </source>
</evidence>
<dbReference type="InterPro" id="IPR036779">
    <property type="entry name" value="LysM_dom_sf"/>
</dbReference>
<keyword evidence="1" id="KW-0472">Membrane</keyword>
<dbReference type="Proteomes" id="UP000050833">
    <property type="component" value="Unassembled WGS sequence"/>
</dbReference>